<dbReference type="PANTHER" id="PTHR23534">
    <property type="entry name" value="MFS PERMEASE"/>
    <property type="match status" value="1"/>
</dbReference>
<feature type="transmembrane region" description="Helical" evidence="4">
    <location>
        <begin position="304"/>
        <end position="322"/>
    </location>
</feature>
<keyword evidence="1 4" id="KW-0812">Transmembrane</keyword>
<feature type="transmembrane region" description="Helical" evidence="4">
    <location>
        <begin position="46"/>
        <end position="68"/>
    </location>
</feature>
<feature type="transmembrane region" description="Helical" evidence="4">
    <location>
        <begin position="80"/>
        <end position="102"/>
    </location>
</feature>
<evidence type="ECO:0000256" key="4">
    <source>
        <dbReference type="SAM" id="Phobius"/>
    </source>
</evidence>
<feature type="transmembrane region" description="Helical" evidence="4">
    <location>
        <begin position="343"/>
        <end position="365"/>
    </location>
</feature>
<evidence type="ECO:0000313" key="6">
    <source>
        <dbReference type="EMBL" id="ABM35301.1"/>
    </source>
</evidence>
<feature type="transmembrane region" description="Helical" evidence="4">
    <location>
        <begin position="253"/>
        <end position="272"/>
    </location>
</feature>
<evidence type="ECO:0000256" key="1">
    <source>
        <dbReference type="ARBA" id="ARBA00022692"/>
    </source>
</evidence>
<dbReference type="eggNOG" id="COG2814">
    <property type="taxonomic scope" value="Bacteria"/>
</dbReference>
<feature type="transmembrane region" description="Helical" evidence="4">
    <location>
        <begin position="371"/>
        <end position="392"/>
    </location>
</feature>
<gene>
    <name evidence="6" type="ordered locus">Aave_4770</name>
</gene>
<evidence type="ECO:0000256" key="3">
    <source>
        <dbReference type="ARBA" id="ARBA00023136"/>
    </source>
</evidence>
<dbReference type="EMBL" id="CP000512">
    <property type="protein sequence ID" value="ABM35301.1"/>
    <property type="molecule type" value="Genomic_DNA"/>
</dbReference>
<dbReference type="SUPFAM" id="SSF103473">
    <property type="entry name" value="MFS general substrate transporter"/>
    <property type="match status" value="1"/>
</dbReference>
<accession>A1TWG3</accession>
<dbReference type="STRING" id="397945.Aave_4770"/>
<dbReference type="KEGG" id="aav:Aave_4770"/>
<dbReference type="Pfam" id="PF07690">
    <property type="entry name" value="MFS_1"/>
    <property type="match status" value="2"/>
</dbReference>
<feature type="transmembrane region" description="Helical" evidence="4">
    <location>
        <begin position="279"/>
        <end position="298"/>
    </location>
</feature>
<dbReference type="AlphaFoldDB" id="A1TWG3"/>
<name>A1TWG3_PARC0</name>
<proteinExistence type="predicted"/>
<feature type="transmembrane region" description="Helical" evidence="4">
    <location>
        <begin position="14"/>
        <end position="34"/>
    </location>
</feature>
<dbReference type="InterPro" id="IPR020846">
    <property type="entry name" value="MFS_dom"/>
</dbReference>
<dbReference type="Proteomes" id="UP000002596">
    <property type="component" value="Chromosome"/>
</dbReference>
<feature type="domain" description="Major facilitator superfamily (MFS) profile" evidence="5">
    <location>
        <begin position="217"/>
        <end position="399"/>
    </location>
</feature>
<dbReference type="GO" id="GO:0022857">
    <property type="term" value="F:transmembrane transporter activity"/>
    <property type="evidence" value="ECO:0007669"/>
    <property type="project" value="InterPro"/>
</dbReference>
<evidence type="ECO:0000313" key="7">
    <source>
        <dbReference type="Proteomes" id="UP000002596"/>
    </source>
</evidence>
<evidence type="ECO:0000259" key="5">
    <source>
        <dbReference type="PROSITE" id="PS50850"/>
    </source>
</evidence>
<dbReference type="InterPro" id="IPR036259">
    <property type="entry name" value="MFS_trans_sf"/>
</dbReference>
<feature type="transmembrane region" description="Helical" evidence="4">
    <location>
        <begin position="170"/>
        <end position="190"/>
    </location>
</feature>
<dbReference type="HOGENOM" id="CLU_047644_2_0_4"/>
<sequence>MQDPAMTSSHRRPLGLLALCQGLFLTNNVVFIAINGLVGLQLAPRGWMATLPVMGYVVGGALSTGPVARAQRRWGRQASFQIGLAVAAASALLCALAVWMHAFWLLCAATLMAGYYSANGQLYRFAAAEIAPAPQRDTAMSLVMAGGLLGAVAGPNLANHTRDLVSVPFTGAYLALFVVALVSMACMAGIRFPAAPPASAAGAATGRSVAQLLRDPVFAVAMLGAALGYGVMNLLMAATPLAMQVCGHAFGDAAFVLEWHVIGMFAPGFFTGHLIRRFGVLRIMAAGVALNAACVAIALSGVELAHFVAALFLLGVGWNFLFTGSTALAMRAYRPEEKDRAQAAINFGVFATMALTSFASGALVTTQGWTLLNYGSLLPIGLTGAGLAWLALRQQQRQP</sequence>
<dbReference type="InterPro" id="IPR011701">
    <property type="entry name" value="MFS"/>
</dbReference>
<dbReference type="PANTHER" id="PTHR23534:SF1">
    <property type="entry name" value="MAJOR FACILITATOR SUPERFAMILY PROTEIN"/>
    <property type="match status" value="1"/>
</dbReference>
<feature type="transmembrane region" description="Helical" evidence="4">
    <location>
        <begin position="217"/>
        <end position="241"/>
    </location>
</feature>
<dbReference type="Gene3D" id="1.20.1250.20">
    <property type="entry name" value="MFS general substrate transporter like domains"/>
    <property type="match status" value="1"/>
</dbReference>
<dbReference type="PROSITE" id="PS50850">
    <property type="entry name" value="MFS"/>
    <property type="match status" value="1"/>
</dbReference>
<reference evidence="6" key="1">
    <citation type="submission" date="2006-12" db="EMBL/GenBank/DDBJ databases">
        <title>Complete sequence of Acidovorax avenae subsp. citrulli AAC00-1.</title>
        <authorList>
            <consortium name="US DOE Joint Genome Institute"/>
            <person name="Copeland A."/>
            <person name="Lucas S."/>
            <person name="Lapidus A."/>
            <person name="Barry K."/>
            <person name="Detter J.C."/>
            <person name="Glavina del Rio T."/>
            <person name="Dalin E."/>
            <person name="Tice H."/>
            <person name="Pitluck S."/>
            <person name="Kiss H."/>
            <person name="Brettin T."/>
            <person name="Bruce D."/>
            <person name="Han C."/>
            <person name="Tapia R."/>
            <person name="Gilna P."/>
            <person name="Schmutz J."/>
            <person name="Larimer F."/>
            <person name="Land M."/>
            <person name="Hauser L."/>
            <person name="Kyrpides N."/>
            <person name="Kim E."/>
            <person name="Stahl D."/>
            <person name="Richardson P."/>
        </authorList>
    </citation>
    <scope>NUCLEOTIDE SEQUENCE</scope>
    <source>
        <strain evidence="6">AAC00-1</strain>
    </source>
</reference>
<keyword evidence="2 4" id="KW-1133">Transmembrane helix</keyword>
<organism evidence="6 7">
    <name type="scientific">Paracidovorax citrulli (strain AAC00-1)</name>
    <name type="common">Acidovorax citrulli</name>
    <dbReference type="NCBI Taxonomy" id="397945"/>
    <lineage>
        <taxon>Bacteria</taxon>
        <taxon>Pseudomonadati</taxon>
        <taxon>Pseudomonadota</taxon>
        <taxon>Betaproteobacteria</taxon>
        <taxon>Burkholderiales</taxon>
        <taxon>Comamonadaceae</taxon>
        <taxon>Paracidovorax</taxon>
    </lineage>
</organism>
<evidence type="ECO:0000256" key="2">
    <source>
        <dbReference type="ARBA" id="ARBA00022989"/>
    </source>
</evidence>
<keyword evidence="3 4" id="KW-0472">Membrane</keyword>
<protein>
    <submittedName>
        <fullName evidence="6">Major facilitator superfamily MFS_1</fullName>
    </submittedName>
</protein>